<feature type="transmembrane region" description="Helical" evidence="1">
    <location>
        <begin position="20"/>
        <end position="41"/>
    </location>
</feature>
<protein>
    <submittedName>
        <fullName evidence="2">Uncharacterized protein</fullName>
    </submittedName>
</protein>
<dbReference type="RefSeq" id="WP_023508321.1">
    <property type="nucleotide sequence ID" value="NZ_LN794217.1"/>
</dbReference>
<accession>A0A0B7J015</accession>
<evidence type="ECO:0000256" key="1">
    <source>
        <dbReference type="SAM" id="Phobius"/>
    </source>
</evidence>
<keyword evidence="1" id="KW-0472">Membrane</keyword>
<reference evidence="2 3" key="1">
    <citation type="submission" date="2015-01" db="EMBL/GenBank/DDBJ databases">
        <title>Draft genome sequence of Rickettsia monacensis strain IrR/Munich.</title>
        <authorList>
            <person name="Felsheim R.F."/>
            <person name="Johnson S.L."/>
            <person name="Kurtti T.J."/>
            <person name="Munderloh U.G."/>
        </authorList>
    </citation>
    <scope>NUCLEOTIDE SEQUENCE [LARGE SCALE GENOMIC DNA]</scope>
    <source>
        <strain evidence="2 3">IrR/Munich</strain>
    </source>
</reference>
<evidence type="ECO:0000313" key="2">
    <source>
        <dbReference type="EMBL" id="CEO17527.1"/>
    </source>
</evidence>
<name>A0A0B7J015_9RICK</name>
<feature type="transmembrane region" description="Helical" evidence="1">
    <location>
        <begin position="47"/>
        <end position="64"/>
    </location>
</feature>
<dbReference type="AlphaFoldDB" id="A0A0B7J015"/>
<keyword evidence="1" id="KW-0812">Transmembrane</keyword>
<organism evidence="2 3">
    <name type="scientific">Rickettsia monacensis</name>
    <dbReference type="NCBI Taxonomy" id="109232"/>
    <lineage>
        <taxon>Bacteria</taxon>
        <taxon>Pseudomonadati</taxon>
        <taxon>Pseudomonadota</taxon>
        <taxon>Alphaproteobacteria</taxon>
        <taxon>Rickettsiales</taxon>
        <taxon>Rickettsiaceae</taxon>
        <taxon>Rickettsieae</taxon>
        <taxon>Rickettsia</taxon>
        <taxon>spotted fever group</taxon>
    </lineage>
</organism>
<keyword evidence="1" id="KW-1133">Transmembrane helix</keyword>
<gene>
    <name evidence="2" type="ORF">RMONA_05795</name>
</gene>
<proteinExistence type="predicted"/>
<dbReference type="Proteomes" id="UP000018149">
    <property type="component" value="Chromosome I"/>
</dbReference>
<dbReference type="EMBL" id="LN794217">
    <property type="protein sequence ID" value="CEO17527.1"/>
    <property type="molecule type" value="Genomic_DNA"/>
</dbReference>
<dbReference type="KEGG" id="rmc:RMONA_05795"/>
<sequence>MNNNCSNQRLYWSLSTSLKYMGLSLDEWFVVLLGIVPGIVLLNSGNAKLGVMCIIIGITLCYMFKKFKKVSEYFVRKSYLVAKKWLHAPTSYPNLLGKKVGK</sequence>
<evidence type="ECO:0000313" key="3">
    <source>
        <dbReference type="Proteomes" id="UP000018149"/>
    </source>
</evidence>
<keyword evidence="3" id="KW-1185">Reference proteome</keyword>
<reference evidence="3" key="2">
    <citation type="submission" date="2015-01" db="EMBL/GenBank/DDBJ databases">
        <authorList>
            <person name="Felsheim R."/>
        </authorList>
    </citation>
    <scope>NUCLEOTIDE SEQUENCE [LARGE SCALE GENOMIC DNA]</scope>
    <source>
        <strain evidence="3">IrR/Munich</strain>
    </source>
</reference>
<dbReference type="HOGENOM" id="CLU_2275336_0_0_5"/>